<accession>A0A444UFJ3</accession>
<reference evidence="1 2" key="1">
    <citation type="submission" date="2019-01" db="EMBL/GenBank/DDBJ databases">
        <title>Draft Genome and Complete Hox-Cluster Characterization of the Sterlet Sturgeon (Acipenser ruthenus).</title>
        <authorList>
            <person name="Wei Q."/>
        </authorList>
    </citation>
    <scope>NUCLEOTIDE SEQUENCE [LARGE SCALE GENOMIC DNA]</scope>
    <source>
        <strain evidence="1">WHYD16114868_AA</strain>
        <tissue evidence="1">Blood</tissue>
    </source>
</reference>
<gene>
    <name evidence="1" type="ORF">EOD39_14564</name>
</gene>
<name>A0A444UFJ3_ACIRT</name>
<dbReference type="InterPro" id="IPR004244">
    <property type="entry name" value="Transposase_22"/>
</dbReference>
<keyword evidence="2" id="KW-1185">Reference proteome</keyword>
<dbReference type="AlphaFoldDB" id="A0A444UFJ3"/>
<evidence type="ECO:0000313" key="2">
    <source>
        <dbReference type="Proteomes" id="UP000289886"/>
    </source>
</evidence>
<comment type="caution">
    <text evidence="1">The sequence shown here is derived from an EMBL/GenBank/DDBJ whole genome shotgun (WGS) entry which is preliminary data.</text>
</comment>
<dbReference type="PANTHER" id="PTHR11505">
    <property type="entry name" value="L1 TRANSPOSABLE ELEMENT-RELATED"/>
    <property type="match status" value="1"/>
</dbReference>
<organism evidence="1 2">
    <name type="scientific">Acipenser ruthenus</name>
    <name type="common">Sterlet sturgeon</name>
    <dbReference type="NCBI Taxonomy" id="7906"/>
    <lineage>
        <taxon>Eukaryota</taxon>
        <taxon>Metazoa</taxon>
        <taxon>Chordata</taxon>
        <taxon>Craniata</taxon>
        <taxon>Vertebrata</taxon>
        <taxon>Euteleostomi</taxon>
        <taxon>Actinopterygii</taxon>
        <taxon>Chondrostei</taxon>
        <taxon>Acipenseriformes</taxon>
        <taxon>Acipenseridae</taxon>
        <taxon>Acipenser</taxon>
    </lineage>
</organism>
<proteinExistence type="predicted"/>
<evidence type="ECO:0000313" key="1">
    <source>
        <dbReference type="EMBL" id="RXM33945.1"/>
    </source>
</evidence>
<dbReference type="Proteomes" id="UP000289886">
    <property type="component" value="Unassembled WGS sequence"/>
</dbReference>
<dbReference type="EMBL" id="SCEB01214668">
    <property type="protein sequence ID" value="RXM33945.1"/>
    <property type="molecule type" value="Genomic_DNA"/>
</dbReference>
<dbReference type="InterPro" id="IPR042566">
    <property type="entry name" value="L1_C"/>
</dbReference>
<sequence length="95" mass="11685">MKLLNFRDKERILCLARKKNELYYNGKRMFLFPDFSIELQNKRKEFNQVKRKLNEKGVKYALTYPAKLRVEYKGMKRFFISPHEAENFVREMEKN</sequence>
<protein>
    <submittedName>
        <fullName evidence="1">LINE-1 type transposase domain-containing protein 1</fullName>
    </submittedName>
</protein>
<dbReference type="Gene3D" id="3.30.250.20">
    <property type="entry name" value="L1 transposable element, C-terminal domain"/>
    <property type="match status" value="1"/>
</dbReference>